<evidence type="ECO:0000313" key="3">
    <source>
        <dbReference type="Proteomes" id="UP001335648"/>
    </source>
</evidence>
<comment type="caution">
    <text evidence="2">The sequence shown here is derived from an EMBL/GenBank/DDBJ whole genome shotgun (WGS) entry which is preliminary data.</text>
</comment>
<dbReference type="AlphaFoldDB" id="A0AAN8GCN4"/>
<organism evidence="2 3">
    <name type="scientific">Champsocephalus esox</name>
    <name type="common">pike icefish</name>
    <dbReference type="NCBI Taxonomy" id="159716"/>
    <lineage>
        <taxon>Eukaryota</taxon>
        <taxon>Metazoa</taxon>
        <taxon>Chordata</taxon>
        <taxon>Craniata</taxon>
        <taxon>Vertebrata</taxon>
        <taxon>Euteleostomi</taxon>
        <taxon>Actinopterygii</taxon>
        <taxon>Neopterygii</taxon>
        <taxon>Teleostei</taxon>
        <taxon>Neoteleostei</taxon>
        <taxon>Acanthomorphata</taxon>
        <taxon>Eupercaria</taxon>
        <taxon>Perciformes</taxon>
        <taxon>Notothenioidei</taxon>
        <taxon>Channichthyidae</taxon>
        <taxon>Champsocephalus</taxon>
    </lineage>
</organism>
<feature type="compositionally biased region" description="Polar residues" evidence="1">
    <location>
        <begin position="56"/>
        <end position="67"/>
    </location>
</feature>
<sequence>MDHLYPHSPWPESVYTVEPVVNNPQPPRQNWVSLEEKPFSQNPTEDEEGDYLLPISQPSSHSDQRSVALQNSLVIKPQDSSCTSMQSVHFPPSEAVLSQPVEKEEDEVLEPAGKGPNSGSDQGYISKMSSQNESALKEDPMEALRRLQEQLFDLGYPDIDS</sequence>
<name>A0AAN8GCN4_9TELE</name>
<evidence type="ECO:0000313" key="2">
    <source>
        <dbReference type="EMBL" id="KAK5876756.1"/>
    </source>
</evidence>
<reference evidence="2 3" key="1">
    <citation type="journal article" date="2023" name="Mol. Biol. Evol.">
        <title>Genomics of Secondarily Temperate Adaptation in the Only Non-Antarctic Icefish.</title>
        <authorList>
            <person name="Rivera-Colon A.G."/>
            <person name="Rayamajhi N."/>
            <person name="Minhas B.F."/>
            <person name="Madrigal G."/>
            <person name="Bilyk K.T."/>
            <person name="Yoon V."/>
            <person name="Hune M."/>
            <person name="Gregory S."/>
            <person name="Cheng C.H.C."/>
            <person name="Catchen J.M."/>
        </authorList>
    </citation>
    <scope>NUCLEOTIDE SEQUENCE [LARGE SCALE GENOMIC DNA]</scope>
    <source>
        <strain evidence="2">JC2023a</strain>
    </source>
</reference>
<gene>
    <name evidence="2" type="ORF">CesoFtcFv8_026079</name>
</gene>
<evidence type="ECO:0000256" key="1">
    <source>
        <dbReference type="SAM" id="MobiDB-lite"/>
    </source>
</evidence>
<dbReference type="Proteomes" id="UP001335648">
    <property type="component" value="Unassembled WGS sequence"/>
</dbReference>
<feature type="region of interest" description="Disordered" evidence="1">
    <location>
        <begin position="21"/>
        <end position="67"/>
    </location>
</feature>
<accession>A0AAN8GCN4</accession>
<feature type="compositionally biased region" description="Low complexity" evidence="1">
    <location>
        <begin position="21"/>
        <end position="32"/>
    </location>
</feature>
<protein>
    <submittedName>
        <fullName evidence="2">Uncharacterized protein</fullName>
    </submittedName>
</protein>
<keyword evidence="3" id="KW-1185">Reference proteome</keyword>
<proteinExistence type="predicted"/>
<dbReference type="EMBL" id="JAULUE010002067">
    <property type="protein sequence ID" value="KAK5876756.1"/>
    <property type="molecule type" value="Genomic_DNA"/>
</dbReference>
<feature type="region of interest" description="Disordered" evidence="1">
    <location>
        <begin position="80"/>
        <end position="140"/>
    </location>
</feature>
<feature type="compositionally biased region" description="Polar residues" evidence="1">
    <location>
        <begin position="117"/>
        <end position="134"/>
    </location>
</feature>